<sequence>MQLRCAGGAAEMPEVVGDAGGGRRRRRWLEVGARGWSTEKERRAREDDETESSWNMEDSPLSPTTALQFSGIPFSWEQQPGVPKKHTLSHSSSQKKKDPSLVLLPLPPAATPIASKGFNYEEMFPIRKKNSNERSKRDPFIGALVKCSKDDYWKTTKVSRLLSDRFAFIDLNVSCKRSCAVSESTIFIPRSTRTTYDLLNRRSG</sequence>
<gene>
    <name evidence="2" type="ORF">HHK36_030334</name>
</gene>
<name>A0A835D1G4_TETSI</name>
<keyword evidence="3" id="KW-1185">Reference proteome</keyword>
<evidence type="ECO:0000256" key="1">
    <source>
        <dbReference type="SAM" id="MobiDB-lite"/>
    </source>
</evidence>
<protein>
    <submittedName>
        <fullName evidence="2">Uncharacterized protein</fullName>
    </submittedName>
</protein>
<dbReference type="PANTHER" id="PTHR33696:SF1">
    <property type="entry name" value="T22J18.15"/>
    <property type="match status" value="1"/>
</dbReference>
<dbReference type="OMA" id="QTSAKEC"/>
<feature type="compositionally biased region" description="Polar residues" evidence="1">
    <location>
        <begin position="52"/>
        <end position="65"/>
    </location>
</feature>
<feature type="compositionally biased region" description="Basic and acidic residues" evidence="1">
    <location>
        <begin position="37"/>
        <end position="46"/>
    </location>
</feature>
<evidence type="ECO:0000313" key="3">
    <source>
        <dbReference type="Proteomes" id="UP000655225"/>
    </source>
</evidence>
<reference evidence="2 3" key="1">
    <citation type="submission" date="2020-04" db="EMBL/GenBank/DDBJ databases">
        <title>Plant Genome Project.</title>
        <authorList>
            <person name="Zhang R.-G."/>
        </authorList>
    </citation>
    <scope>NUCLEOTIDE SEQUENCE [LARGE SCALE GENOMIC DNA]</scope>
    <source>
        <strain evidence="2">YNK0</strain>
        <tissue evidence="2">Leaf</tissue>
    </source>
</reference>
<dbReference type="OrthoDB" id="1925896at2759"/>
<accession>A0A835D1G4</accession>
<comment type="caution">
    <text evidence="2">The sequence shown here is derived from an EMBL/GenBank/DDBJ whole genome shotgun (WGS) entry which is preliminary data.</text>
</comment>
<proteinExistence type="predicted"/>
<dbReference type="Proteomes" id="UP000655225">
    <property type="component" value="Unassembled WGS sequence"/>
</dbReference>
<dbReference type="PANTHER" id="PTHR33696">
    <property type="entry name" value="T22J18.15-RELATED"/>
    <property type="match status" value="1"/>
</dbReference>
<feature type="region of interest" description="Disordered" evidence="1">
    <location>
        <begin position="1"/>
        <end position="65"/>
    </location>
</feature>
<organism evidence="2 3">
    <name type="scientific">Tetracentron sinense</name>
    <name type="common">Spur-leaf</name>
    <dbReference type="NCBI Taxonomy" id="13715"/>
    <lineage>
        <taxon>Eukaryota</taxon>
        <taxon>Viridiplantae</taxon>
        <taxon>Streptophyta</taxon>
        <taxon>Embryophyta</taxon>
        <taxon>Tracheophyta</taxon>
        <taxon>Spermatophyta</taxon>
        <taxon>Magnoliopsida</taxon>
        <taxon>Trochodendrales</taxon>
        <taxon>Trochodendraceae</taxon>
        <taxon>Tetracentron</taxon>
    </lineage>
</organism>
<dbReference type="AlphaFoldDB" id="A0A835D1G4"/>
<dbReference type="EMBL" id="JABCRI010000024">
    <property type="protein sequence ID" value="KAF8376963.1"/>
    <property type="molecule type" value="Genomic_DNA"/>
</dbReference>
<feature type="region of interest" description="Disordered" evidence="1">
    <location>
        <begin position="79"/>
        <end position="103"/>
    </location>
</feature>
<evidence type="ECO:0000313" key="2">
    <source>
        <dbReference type="EMBL" id="KAF8376963.1"/>
    </source>
</evidence>